<keyword evidence="2" id="KW-1133">Transmembrane helix</keyword>
<evidence type="ECO:0000256" key="1">
    <source>
        <dbReference type="SAM" id="MobiDB-lite"/>
    </source>
</evidence>
<evidence type="ECO:0000313" key="3">
    <source>
        <dbReference type="EMBL" id="MBZ2198042.1"/>
    </source>
</evidence>
<keyword evidence="2" id="KW-0812">Transmembrane</keyword>
<keyword evidence="2" id="KW-0472">Membrane</keyword>
<gene>
    <name evidence="3" type="ORF">KCQ71_17935</name>
</gene>
<evidence type="ECO:0000313" key="4">
    <source>
        <dbReference type="Proteomes" id="UP000826651"/>
    </source>
</evidence>
<accession>A0ABS7SDA2</accession>
<keyword evidence="4" id="KW-1185">Reference proteome</keyword>
<dbReference type="RefSeq" id="WP_223408445.1">
    <property type="nucleotide sequence ID" value="NZ_JAGSHT010000017.1"/>
</dbReference>
<dbReference type="EMBL" id="JAGSHT010000017">
    <property type="protein sequence ID" value="MBZ2198042.1"/>
    <property type="molecule type" value="Genomic_DNA"/>
</dbReference>
<proteinExistence type="predicted"/>
<evidence type="ECO:0000256" key="2">
    <source>
        <dbReference type="SAM" id="Phobius"/>
    </source>
</evidence>
<dbReference type="Proteomes" id="UP000826651">
    <property type="component" value="Unassembled WGS sequence"/>
</dbReference>
<protein>
    <submittedName>
        <fullName evidence="3">Uncharacterized protein</fullName>
    </submittedName>
</protein>
<name>A0ABS7SDA2_9MICO</name>
<feature type="region of interest" description="Disordered" evidence="1">
    <location>
        <begin position="15"/>
        <end position="57"/>
    </location>
</feature>
<comment type="caution">
    <text evidence="3">The sequence shown here is derived from an EMBL/GenBank/DDBJ whole genome shotgun (WGS) entry which is preliminary data.</text>
</comment>
<organism evidence="3 4">
    <name type="scientific">Occultella gossypii</name>
    <dbReference type="NCBI Taxonomy" id="2800820"/>
    <lineage>
        <taxon>Bacteria</taxon>
        <taxon>Bacillati</taxon>
        <taxon>Actinomycetota</taxon>
        <taxon>Actinomycetes</taxon>
        <taxon>Micrococcales</taxon>
        <taxon>Ruaniaceae</taxon>
        <taxon>Occultella</taxon>
    </lineage>
</organism>
<reference evidence="3 4" key="1">
    <citation type="submission" date="2021-04" db="EMBL/GenBank/DDBJ databases">
        <title>Ruania sp. nov., isolated from sandy soil of mangrove forest.</title>
        <authorList>
            <person name="Ge X."/>
            <person name="Huang R."/>
            <person name="Liu W."/>
        </authorList>
    </citation>
    <scope>NUCLEOTIDE SEQUENCE [LARGE SCALE GENOMIC DNA]</scope>
    <source>
        <strain evidence="3 4">N2-46</strain>
    </source>
</reference>
<sequence length="98" mass="9839">MVTISPAPAAVRITAPARSRVAEPAPAARTGTTDRAEPGLGTHAPPSTPFGAGAAQPRPVRDSLLPATLSLLAVLGVLTCLAAAAGWVVRTVAEYFLG</sequence>
<feature type="transmembrane region" description="Helical" evidence="2">
    <location>
        <begin position="64"/>
        <end position="89"/>
    </location>
</feature>